<accession>A0A285CTD5</accession>
<keyword evidence="2" id="KW-1185">Reference proteome</keyword>
<organism evidence="1 2">
    <name type="scientific">Bacillus oleivorans</name>
    <dbReference type="NCBI Taxonomy" id="1448271"/>
    <lineage>
        <taxon>Bacteria</taxon>
        <taxon>Bacillati</taxon>
        <taxon>Bacillota</taxon>
        <taxon>Bacilli</taxon>
        <taxon>Bacillales</taxon>
        <taxon>Bacillaceae</taxon>
        <taxon>Bacillus</taxon>
    </lineage>
</organism>
<dbReference type="EMBL" id="OAOP01000004">
    <property type="protein sequence ID" value="SNX70316.1"/>
    <property type="molecule type" value="Genomic_DNA"/>
</dbReference>
<evidence type="ECO:0000313" key="2">
    <source>
        <dbReference type="Proteomes" id="UP000219546"/>
    </source>
</evidence>
<dbReference type="InterPro" id="IPR025413">
    <property type="entry name" value="YpzG-like"/>
</dbReference>
<dbReference type="AlphaFoldDB" id="A0A285CTD5"/>
<gene>
    <name evidence="1" type="ORF">SAMN05877753_10438</name>
</gene>
<evidence type="ECO:0000313" key="1">
    <source>
        <dbReference type="EMBL" id="SNX70316.1"/>
    </source>
</evidence>
<protein>
    <submittedName>
        <fullName evidence="1">YpzG-like protein</fullName>
    </submittedName>
</protein>
<dbReference type="Pfam" id="PF14139">
    <property type="entry name" value="YpzG"/>
    <property type="match status" value="1"/>
</dbReference>
<reference evidence="1 2" key="1">
    <citation type="submission" date="2017-08" db="EMBL/GenBank/DDBJ databases">
        <authorList>
            <person name="de Groot N.N."/>
        </authorList>
    </citation>
    <scope>NUCLEOTIDE SEQUENCE [LARGE SCALE GENOMIC DNA]</scope>
    <source>
        <strain evidence="1 2">JC228</strain>
    </source>
</reference>
<proteinExistence type="predicted"/>
<dbReference type="Proteomes" id="UP000219546">
    <property type="component" value="Unassembled WGS sequence"/>
</dbReference>
<dbReference type="RefSeq" id="WP_097158448.1">
    <property type="nucleotide sequence ID" value="NZ_JBEPMQ010000010.1"/>
</dbReference>
<dbReference type="OrthoDB" id="2691863at2"/>
<sequence length="53" mass="6497">MANRKNKLFFQDEYQSPFEQTWTNRKHLYSQVKGQTQQTQNLIILEHQTRKQS</sequence>
<name>A0A285CTD5_9BACI</name>